<name>A0A6G7YRQ9_9SPHN</name>
<feature type="domain" description="Putative Flp pilus-assembly TadG-like N-terminal" evidence="1">
    <location>
        <begin position="14"/>
        <end position="59"/>
    </location>
</feature>
<gene>
    <name evidence="2" type="ORF">G7077_11445</name>
</gene>
<dbReference type="InterPro" id="IPR028087">
    <property type="entry name" value="Tad_N"/>
</dbReference>
<dbReference type="RefSeq" id="WP_166411813.1">
    <property type="nucleotide sequence ID" value="NZ_CP049869.1"/>
</dbReference>
<dbReference type="AlphaFoldDB" id="A0A6G7YRQ9"/>
<sequence length="427" mass="44654">MISLLKKLWNDRSGNALVVVCATMPLVVAAAGLASDTIQWTLWKRQLQRAADSAAIAGVYDRSQNTGATTYTNAAVTRDLALNDHTWMALKTGYPQVSFPADSGVAKYQVEVSLAVQQPLPFSAFFLTTAPTITATARAASVPSEGDPCINSLDTSASTGVSFTGNAGVEMANCLIHSNSRSSNSASAGGSSSVTALAVSAVGGIQSSNNWHVQAYRPYSVTIDDPFSSVDPNPADMNCKAGQMPANPSADIASGKNCWGSISVGPGETFDLPDDRTYYINGGDMDVKGTLTCQRCTFVLTNNSSASSPTIGQLKVNSSADINIEAPTTGTFKGIAIMQDRRAGTSNQDNKVNGNSGSIIQGALYFPTQSLDYNGSGTTSAICTMFVTFRVKFSGNSSTTNKFKSMSECGAYGLGGNASLRMVRLVS</sequence>
<protein>
    <recommendedName>
        <fullName evidence="1">Putative Flp pilus-assembly TadG-like N-terminal domain-containing protein</fullName>
    </recommendedName>
</protein>
<accession>A0A6G7YRQ9</accession>
<proteinExistence type="predicted"/>
<organism evidence="2 3">
    <name type="scientific">Sphingomonas piscis</name>
    <dbReference type="NCBI Taxonomy" id="2714943"/>
    <lineage>
        <taxon>Bacteria</taxon>
        <taxon>Pseudomonadati</taxon>
        <taxon>Pseudomonadota</taxon>
        <taxon>Alphaproteobacteria</taxon>
        <taxon>Sphingomonadales</taxon>
        <taxon>Sphingomonadaceae</taxon>
        <taxon>Sphingomonas</taxon>
    </lineage>
</organism>
<evidence type="ECO:0000259" key="1">
    <source>
        <dbReference type="Pfam" id="PF13400"/>
    </source>
</evidence>
<dbReference type="Proteomes" id="UP000503222">
    <property type="component" value="Chromosome"/>
</dbReference>
<keyword evidence="3" id="KW-1185">Reference proteome</keyword>
<reference evidence="2 3" key="1">
    <citation type="submission" date="2020-03" db="EMBL/GenBank/DDBJ databases">
        <title>Sphingomonas sp. nov., isolated from fish.</title>
        <authorList>
            <person name="Hyun D.-W."/>
            <person name="Bae J.-W."/>
        </authorList>
    </citation>
    <scope>NUCLEOTIDE SEQUENCE [LARGE SCALE GENOMIC DNA]</scope>
    <source>
        <strain evidence="2 3">HDW15B</strain>
    </source>
</reference>
<dbReference type="KEGG" id="spii:G7077_11445"/>
<dbReference type="Pfam" id="PF13400">
    <property type="entry name" value="Tad"/>
    <property type="match status" value="1"/>
</dbReference>
<evidence type="ECO:0000313" key="3">
    <source>
        <dbReference type="Proteomes" id="UP000503222"/>
    </source>
</evidence>
<evidence type="ECO:0000313" key="2">
    <source>
        <dbReference type="EMBL" id="QIK79426.1"/>
    </source>
</evidence>
<dbReference type="EMBL" id="CP049869">
    <property type="protein sequence ID" value="QIK79426.1"/>
    <property type="molecule type" value="Genomic_DNA"/>
</dbReference>